<dbReference type="GeneID" id="93562223"/>
<accession>A0ABT3BXM3</accession>
<name>A0ABT3BXM3_9PSED</name>
<protein>
    <submittedName>
        <fullName evidence="2">M35 family metallopeptidase</fullName>
    </submittedName>
</protein>
<evidence type="ECO:0000313" key="3">
    <source>
        <dbReference type="Proteomes" id="UP001207294"/>
    </source>
</evidence>
<gene>
    <name evidence="2" type="ORF">OH718_10795</name>
</gene>
<dbReference type="InterPro" id="IPR046673">
    <property type="entry name" value="ToxA_N"/>
</dbReference>
<dbReference type="RefSeq" id="WP_206402207.1">
    <property type="nucleotide sequence ID" value="NZ_JAFGZD010000009.1"/>
</dbReference>
<comment type="caution">
    <text evidence="2">The sequence shown here is derived from an EMBL/GenBank/DDBJ whole genome shotgun (WGS) entry which is preliminary data.</text>
</comment>
<sequence>MSSAHPYFFSESLKARFAKSVKEAVDQSRISADEGKWLGQLVEETNSVRPLPRVDSLVMDNGSLPSAELSGALLISKPLDSRAPVFLSTLLFGVERFVNREAMVVGVKQRFEELRERVPQIDAQLIEGELFETSMESIVRQQVQHLDDLSGRLHQIPSLQTALGKALQQRLALTVPGNGIDVFNHPVHLVEDRSDRDMPKSLVVGTQTLAQIALHKYAGTEPGPGLTMRFMDRQGHILNPLQAQPYIQALNDVRSMVSDTYGKLLDEYWSQVMDDGRTVLEFAAHALAESVRQTLLTSVAQGTLSDHEFRCLRPLLQSSGVAADHGVLTVSRIAVSIGDQGPVKLAGVFLIEFMVGQQMMLYLFSWAQGFRRYADRKKVAEHFSSLQGRAELAGYASLEDRSLIEMQGHIKLRVDTLTAPWFPELVKSIVRLQKANLLYVLDLPAIAYQKVSVRIDDALDIRGLLDKRLLSLSGSGRWLAGQREFGSSWKDSPATTTTEQGDCDYPLLKAWADKMLDLDRRMERLIELHPGVEACVHQALNRYLAIVGGEPMDAAALWVSNSDAGGQAVRLLSLALERISRPGFSGGVAGMVVKGQDKPLVSQPEQRLPLALLESILQWALRDFAARYDQQQRDFYYLPSRRGNTQINPGIWAAHSRENALRLELSLERYLEVLDGPALNMVQQVMDRPLPALRDSLGDDKVEVCMLSLHYDSDQPSIYLANAFVLFNRKRPDRYVLWTMLNGLTNFKSLRELKDNLLACLKRMDRIENVLELLSGRDRQILLDHIELFDTSGISVMLQVVDGHLINALQKAENQRQRETVSFIYERAITWDLKPDLFGSVLAITERDDGSRQAVNDLGAALQVMIYKAIAPLWVTQASLEDLVTLVNQVQRFYVTCGKSRDFLFGVPDVRSYVRDKLNARFTLDFPESELDPDKLVVTVTQHTPTPAMPGQTPSSLPVATRKMSESLIDFALNRFSSIQDGTFSIANEDGSPLTELFTVAYLRELVHSLDVATSYRRVVDSLLSKQSSSYGLRQTIFNEQVPIMEVLKAFILKLKQKLSAQAYAFIKAIFEMPDGVARLPVGDCNVVLSPLLILPAPVGWNPTRVSGLYVIAPQPPQAGPWILYAPYCDDWTFKEYADQKALVTDLCSSESFQTYVLDRMDPLLRHIYDHGGFQEPHLPFSVEDSMSLPFERPLPVTFSLEPVKGNALEYLCPELLEGFKFEVRHQSVTNSEFQSASSKYLFGLVAEQVLTLMPGRLGALVGVWQSSTMLHSSVISLGEHRWGQAMSDFVTGLGVLISVRQEPHKGLLPDLIEEENILPEEPSSFPEFSWNNNALTEQIRSRLSTFEVHDVALNELHQDEVFNVSRDARTGNQYAAVEGRLYQVRFDIEGWFVVSKDERGPAIRLDTNQRWKFQLQGGLKGGGGMVSRAKSSQVEQEANDQMVIDARGMYEIRQVYRDRAQCIEQGHAQARRYLENCLDNLKLQSEPGAIDPRVERIVAGFFDIRRPDARVYASIKNVVTKVYEELISPSLSPVDSQRYIVGFNKRGHEASTAFVFVKDPLKRIFLTEQFFRVPSYRFKVSVIRAGSFNYGDHYRATILIHELSHMVAGTEDIAYVDSYAPFIDLLEDTPGYRLRVKNEQIIQQQKSLSYQTERNQLFRQAEDTDWQDLKRGEAKSAVLRIAGKKTLEEARDVFYRDAQKRVDIILNNADSVALLVSLIGRQRFT</sequence>
<evidence type="ECO:0000313" key="2">
    <source>
        <dbReference type="EMBL" id="MCV4377082.1"/>
    </source>
</evidence>
<proteinExistence type="predicted"/>
<keyword evidence="3" id="KW-1185">Reference proteome</keyword>
<dbReference type="Proteomes" id="UP001207294">
    <property type="component" value="Unassembled WGS sequence"/>
</dbReference>
<feature type="domain" description="Dermonecrotic toxin N-terminal" evidence="1">
    <location>
        <begin position="155"/>
        <end position="396"/>
    </location>
</feature>
<reference evidence="2 3" key="1">
    <citation type="submission" date="2022-10" db="EMBL/GenBank/DDBJ databases">
        <title>Characterization of Pseudomonas capsici strains from pepper and tomato in Georgia.</title>
        <authorList>
            <person name="Zhao M."/>
            <person name="Dutta B."/>
        </authorList>
    </citation>
    <scope>NUCLEOTIDE SEQUENCE [LARGE SCALE GENOMIC DNA]</scope>
    <source>
        <strain evidence="2 3">Pc20-5</strain>
    </source>
</reference>
<dbReference type="Pfam" id="PF20178">
    <property type="entry name" value="ToxA_N"/>
    <property type="match status" value="2"/>
</dbReference>
<dbReference type="EMBL" id="JAOXML010000006">
    <property type="protein sequence ID" value="MCV4377082.1"/>
    <property type="molecule type" value="Genomic_DNA"/>
</dbReference>
<dbReference type="Gene3D" id="3.40.390.10">
    <property type="entry name" value="Collagenase (Catalytic Domain)"/>
    <property type="match status" value="1"/>
</dbReference>
<evidence type="ECO:0000259" key="1">
    <source>
        <dbReference type="Pfam" id="PF20178"/>
    </source>
</evidence>
<feature type="domain" description="Dermonecrotic toxin N-terminal" evidence="1">
    <location>
        <begin position="906"/>
        <end position="1159"/>
    </location>
</feature>
<organism evidence="2 3">
    <name type="scientific">Pseudomonas capsici</name>
    <dbReference type="NCBI Taxonomy" id="2810614"/>
    <lineage>
        <taxon>Bacteria</taxon>
        <taxon>Pseudomonadati</taxon>
        <taxon>Pseudomonadota</taxon>
        <taxon>Gammaproteobacteria</taxon>
        <taxon>Pseudomonadales</taxon>
        <taxon>Pseudomonadaceae</taxon>
        <taxon>Pseudomonas</taxon>
    </lineage>
</organism>
<dbReference type="InterPro" id="IPR024079">
    <property type="entry name" value="MetalloPept_cat_dom_sf"/>
</dbReference>